<evidence type="ECO:0000259" key="1">
    <source>
        <dbReference type="PROSITE" id="PS51707"/>
    </source>
</evidence>
<dbReference type="InterPro" id="IPR033469">
    <property type="entry name" value="CYTH-like_dom_sf"/>
</dbReference>
<dbReference type="CDD" id="cd07890">
    <property type="entry name" value="CYTH-like_AC_IV-like"/>
    <property type="match status" value="1"/>
</dbReference>
<accession>A0A1G8FPZ6</accession>
<evidence type="ECO:0000313" key="3">
    <source>
        <dbReference type="Proteomes" id="UP000243588"/>
    </source>
</evidence>
<keyword evidence="3" id="KW-1185">Reference proteome</keyword>
<dbReference type="InterPro" id="IPR023577">
    <property type="entry name" value="CYTH_domain"/>
</dbReference>
<protein>
    <submittedName>
        <fullName evidence="2">Adenylyl cyclase CyaB, putative</fullName>
    </submittedName>
</protein>
<dbReference type="AlphaFoldDB" id="A0A1G8FPZ6"/>
<sequence length="173" mass="20093">MELINVEFKARVNNYEAVKCKLDSLPIYCEGDLKQVDTYYNVPKGRVKLREYDSYNSLIYYNRDNTAGVKQSDVLYYKHESDPALGAILELQFGIKVKVAKVRRKYVKDNVSIHLDSVEGLGCFVEVEACNSEVDLTLEELRMQCDEFFNLLQLRKEDLIDVSYSDLLLRQEI</sequence>
<dbReference type="RefSeq" id="WP_090409690.1">
    <property type="nucleotide sequence ID" value="NZ_FNDQ01000018.1"/>
</dbReference>
<organism evidence="2 3">
    <name type="scientific">Myroides phaeus</name>
    <dbReference type="NCBI Taxonomy" id="702745"/>
    <lineage>
        <taxon>Bacteria</taxon>
        <taxon>Pseudomonadati</taxon>
        <taxon>Bacteroidota</taxon>
        <taxon>Flavobacteriia</taxon>
        <taxon>Flavobacteriales</taxon>
        <taxon>Flavobacteriaceae</taxon>
        <taxon>Myroides</taxon>
    </lineage>
</organism>
<dbReference type="EMBL" id="FNDQ01000018">
    <property type="protein sequence ID" value="SDH84157.1"/>
    <property type="molecule type" value="Genomic_DNA"/>
</dbReference>
<dbReference type="PROSITE" id="PS51707">
    <property type="entry name" value="CYTH"/>
    <property type="match status" value="1"/>
</dbReference>
<proteinExistence type="predicted"/>
<dbReference type="PANTHER" id="PTHR21028:SF2">
    <property type="entry name" value="CYTH DOMAIN-CONTAINING PROTEIN"/>
    <property type="match status" value="1"/>
</dbReference>
<dbReference type="SMART" id="SM01118">
    <property type="entry name" value="CYTH"/>
    <property type="match status" value="1"/>
</dbReference>
<dbReference type="STRING" id="702745.SAMN05421818_11815"/>
<name>A0A1G8FPZ6_9FLAO</name>
<dbReference type="Proteomes" id="UP000243588">
    <property type="component" value="Unassembled WGS sequence"/>
</dbReference>
<reference evidence="3" key="1">
    <citation type="submission" date="2016-10" db="EMBL/GenBank/DDBJ databases">
        <authorList>
            <person name="Varghese N."/>
            <person name="Submissions S."/>
        </authorList>
    </citation>
    <scope>NUCLEOTIDE SEQUENCE [LARGE SCALE GENOMIC DNA]</scope>
    <source>
        <strain evidence="3">DSM 23313</strain>
    </source>
</reference>
<dbReference type="PANTHER" id="PTHR21028">
    <property type="entry name" value="SI:CH211-156B7.4"/>
    <property type="match status" value="1"/>
</dbReference>
<evidence type="ECO:0000313" key="2">
    <source>
        <dbReference type="EMBL" id="SDH84157.1"/>
    </source>
</evidence>
<dbReference type="Pfam" id="PF01928">
    <property type="entry name" value="CYTH"/>
    <property type="match status" value="1"/>
</dbReference>
<gene>
    <name evidence="2" type="ORF">SAMN05421818_11815</name>
</gene>
<dbReference type="Gene3D" id="2.40.320.10">
    <property type="entry name" value="Hypothetical Protein Pfu-838710-001"/>
    <property type="match status" value="1"/>
</dbReference>
<dbReference type="SUPFAM" id="SSF55154">
    <property type="entry name" value="CYTH-like phosphatases"/>
    <property type="match status" value="1"/>
</dbReference>
<dbReference type="InterPro" id="IPR008173">
    <property type="entry name" value="Adenylyl_cyclase_CyaB"/>
</dbReference>
<feature type="domain" description="CYTH" evidence="1">
    <location>
        <begin position="3"/>
        <end position="170"/>
    </location>
</feature>